<protein>
    <submittedName>
        <fullName evidence="1">Uncharacterized protein</fullName>
    </submittedName>
</protein>
<organism evidence="1">
    <name type="scientific">Anguilla anguilla</name>
    <name type="common">European freshwater eel</name>
    <name type="synonym">Muraena anguilla</name>
    <dbReference type="NCBI Taxonomy" id="7936"/>
    <lineage>
        <taxon>Eukaryota</taxon>
        <taxon>Metazoa</taxon>
        <taxon>Chordata</taxon>
        <taxon>Craniata</taxon>
        <taxon>Vertebrata</taxon>
        <taxon>Euteleostomi</taxon>
        <taxon>Actinopterygii</taxon>
        <taxon>Neopterygii</taxon>
        <taxon>Teleostei</taxon>
        <taxon>Anguilliformes</taxon>
        <taxon>Anguillidae</taxon>
        <taxon>Anguilla</taxon>
    </lineage>
</organism>
<proteinExistence type="predicted"/>
<evidence type="ECO:0000313" key="1">
    <source>
        <dbReference type="EMBL" id="JAH45182.1"/>
    </source>
</evidence>
<dbReference type="EMBL" id="GBXM01063395">
    <property type="protein sequence ID" value="JAH45182.1"/>
    <property type="molecule type" value="Transcribed_RNA"/>
</dbReference>
<name>A0A0E9SV93_ANGAN</name>
<reference evidence="1" key="2">
    <citation type="journal article" date="2015" name="Fish Shellfish Immunol.">
        <title>Early steps in the European eel (Anguilla anguilla)-Vibrio vulnificus interaction in the gills: Role of the RtxA13 toxin.</title>
        <authorList>
            <person name="Callol A."/>
            <person name="Pajuelo D."/>
            <person name="Ebbesson L."/>
            <person name="Teles M."/>
            <person name="MacKenzie S."/>
            <person name="Amaro C."/>
        </authorList>
    </citation>
    <scope>NUCLEOTIDE SEQUENCE</scope>
</reference>
<dbReference type="AlphaFoldDB" id="A0A0E9SV93"/>
<reference evidence="1" key="1">
    <citation type="submission" date="2014-11" db="EMBL/GenBank/DDBJ databases">
        <authorList>
            <person name="Amaro Gonzalez C."/>
        </authorList>
    </citation>
    <scope>NUCLEOTIDE SEQUENCE</scope>
</reference>
<sequence>MLYLFSDSFSIRLSLRCYLVVMYGSLSVDIMI</sequence>
<accession>A0A0E9SV93</accession>